<gene>
    <name evidence="13" type="primary">ccmD</name>
    <name evidence="13" type="ORF">DCG58_11165</name>
</gene>
<reference evidence="13 14" key="1">
    <citation type="journal article" date="2018" name="Nat. Biotechnol.">
        <title>A standardized bacterial taxonomy based on genome phylogeny substantially revises the tree of life.</title>
        <authorList>
            <person name="Parks D.H."/>
            <person name="Chuvochina M."/>
            <person name="Waite D.W."/>
            <person name="Rinke C."/>
            <person name="Skarshewski A."/>
            <person name="Chaumeil P.A."/>
            <person name="Hugenholtz P."/>
        </authorList>
    </citation>
    <scope>NUCLEOTIDE SEQUENCE [LARGE SCALE GENOMIC DNA]</scope>
    <source>
        <strain evidence="13">UBA8733</strain>
    </source>
</reference>
<evidence type="ECO:0000256" key="1">
    <source>
        <dbReference type="ARBA" id="ARBA00002442"/>
    </source>
</evidence>
<dbReference type="GO" id="GO:0005886">
    <property type="term" value="C:plasma membrane"/>
    <property type="evidence" value="ECO:0007669"/>
    <property type="project" value="UniProtKB-SubCell"/>
</dbReference>
<proteinExistence type="inferred from homology"/>
<dbReference type="Pfam" id="PF04995">
    <property type="entry name" value="CcmD"/>
    <property type="match status" value="1"/>
</dbReference>
<evidence type="ECO:0000256" key="11">
    <source>
        <dbReference type="ARBA" id="ARBA00023136"/>
    </source>
</evidence>
<keyword evidence="10 12" id="KW-1133">Transmembrane helix</keyword>
<sequence length="54" mass="5908">MLPDFDKNAAFIWACYGIGAVSLILTLLVVTLRAKASRARMQRAEARLRGDDAA</sequence>
<keyword evidence="5 12" id="KW-0813">Transport</keyword>
<comment type="subcellular location">
    <subcellularLocation>
        <location evidence="2 12">Cell inner membrane</location>
        <topology evidence="2 12">Single-pass membrane protein</topology>
    </subcellularLocation>
</comment>
<accession>A0A3B9GZ44</accession>
<dbReference type="InterPro" id="IPR007078">
    <property type="entry name" value="Haem_export_protD_CcmD"/>
</dbReference>
<evidence type="ECO:0000256" key="5">
    <source>
        <dbReference type="ARBA" id="ARBA00022448"/>
    </source>
</evidence>
<name>A0A3B9GZ44_9PROT</name>
<keyword evidence="6 12" id="KW-1003">Cell membrane</keyword>
<evidence type="ECO:0000313" key="13">
    <source>
        <dbReference type="EMBL" id="HAE27712.1"/>
    </source>
</evidence>
<evidence type="ECO:0000256" key="2">
    <source>
        <dbReference type="ARBA" id="ARBA00004377"/>
    </source>
</evidence>
<protein>
    <recommendedName>
        <fullName evidence="4 12">Heme exporter protein D</fullName>
    </recommendedName>
</protein>
<evidence type="ECO:0000256" key="8">
    <source>
        <dbReference type="ARBA" id="ARBA00022692"/>
    </source>
</evidence>
<evidence type="ECO:0000256" key="4">
    <source>
        <dbReference type="ARBA" id="ARBA00016461"/>
    </source>
</evidence>
<dbReference type="EMBL" id="DMAN01000251">
    <property type="protein sequence ID" value="HAE27712.1"/>
    <property type="molecule type" value="Genomic_DNA"/>
</dbReference>
<evidence type="ECO:0000256" key="7">
    <source>
        <dbReference type="ARBA" id="ARBA00022519"/>
    </source>
</evidence>
<keyword evidence="8 12" id="KW-0812">Transmembrane</keyword>
<comment type="caution">
    <text evidence="13">The sequence shown here is derived from an EMBL/GenBank/DDBJ whole genome shotgun (WGS) entry which is preliminary data.</text>
</comment>
<dbReference type="GO" id="GO:0015886">
    <property type="term" value="P:heme transport"/>
    <property type="evidence" value="ECO:0007669"/>
    <property type="project" value="InterPro"/>
</dbReference>
<dbReference type="RefSeq" id="WP_272988916.1">
    <property type="nucleotide sequence ID" value="NZ_CAJWRG010000026.1"/>
</dbReference>
<comment type="similarity">
    <text evidence="3 12">Belongs to the CcmD/CycX/HelD family.</text>
</comment>
<dbReference type="NCBIfam" id="TIGR03141">
    <property type="entry name" value="cytochro_ccmD"/>
    <property type="match status" value="1"/>
</dbReference>
<evidence type="ECO:0000256" key="3">
    <source>
        <dbReference type="ARBA" id="ARBA00008741"/>
    </source>
</evidence>
<dbReference type="Proteomes" id="UP000259610">
    <property type="component" value="Unassembled WGS sequence"/>
</dbReference>
<keyword evidence="11 12" id="KW-0472">Membrane</keyword>
<organism evidence="13 14">
    <name type="scientific">Hyphomonas adhaerens</name>
    <dbReference type="NCBI Taxonomy" id="81029"/>
    <lineage>
        <taxon>Bacteria</taxon>
        <taxon>Pseudomonadati</taxon>
        <taxon>Pseudomonadota</taxon>
        <taxon>Alphaproteobacteria</taxon>
        <taxon>Hyphomonadales</taxon>
        <taxon>Hyphomonadaceae</taxon>
        <taxon>Hyphomonas</taxon>
    </lineage>
</organism>
<evidence type="ECO:0000313" key="14">
    <source>
        <dbReference type="Proteomes" id="UP000259610"/>
    </source>
</evidence>
<keyword evidence="7 12" id="KW-0997">Cell inner membrane</keyword>
<dbReference type="GO" id="GO:0017004">
    <property type="term" value="P:cytochrome complex assembly"/>
    <property type="evidence" value="ECO:0007669"/>
    <property type="project" value="UniProtKB-KW"/>
</dbReference>
<dbReference type="AlphaFoldDB" id="A0A3B9GZ44"/>
<comment type="function">
    <text evidence="1 12">Required for the export of heme to the periplasm for the biogenesis of c-type cytochromes.</text>
</comment>
<feature type="transmembrane region" description="Helical" evidence="12">
    <location>
        <begin position="12"/>
        <end position="32"/>
    </location>
</feature>
<evidence type="ECO:0000256" key="9">
    <source>
        <dbReference type="ARBA" id="ARBA00022748"/>
    </source>
</evidence>
<evidence type="ECO:0000256" key="10">
    <source>
        <dbReference type="ARBA" id="ARBA00022989"/>
    </source>
</evidence>
<evidence type="ECO:0000256" key="12">
    <source>
        <dbReference type="RuleBase" id="RU363101"/>
    </source>
</evidence>
<keyword evidence="9 12" id="KW-0201">Cytochrome c-type biogenesis</keyword>
<evidence type="ECO:0000256" key="6">
    <source>
        <dbReference type="ARBA" id="ARBA00022475"/>
    </source>
</evidence>